<dbReference type="InterPro" id="IPR035892">
    <property type="entry name" value="C2_domain_sf"/>
</dbReference>
<dbReference type="InterPro" id="IPR011993">
    <property type="entry name" value="PH-like_dom_sf"/>
</dbReference>
<dbReference type="CDD" id="cd00821">
    <property type="entry name" value="PH"/>
    <property type="match status" value="1"/>
</dbReference>
<evidence type="ECO:0000313" key="4">
    <source>
        <dbReference type="Proteomes" id="UP000789595"/>
    </source>
</evidence>
<dbReference type="OrthoDB" id="185175at2759"/>
<reference evidence="3" key="1">
    <citation type="submission" date="2021-11" db="EMBL/GenBank/DDBJ databases">
        <authorList>
            <consortium name="Genoscope - CEA"/>
            <person name="William W."/>
        </authorList>
    </citation>
    <scope>NUCLEOTIDE SEQUENCE</scope>
</reference>
<dbReference type="SUPFAM" id="SSF49562">
    <property type="entry name" value="C2 domain (Calcium/lipid-binding domain, CaLB)"/>
    <property type="match status" value="1"/>
</dbReference>
<dbReference type="SMART" id="SM00233">
    <property type="entry name" value="PH"/>
    <property type="match status" value="1"/>
</dbReference>
<dbReference type="SUPFAM" id="SSF50729">
    <property type="entry name" value="PH domain-like"/>
    <property type="match status" value="1"/>
</dbReference>
<proteinExistence type="predicted"/>
<dbReference type="PROSITE" id="PS50003">
    <property type="entry name" value="PH_DOMAIN"/>
    <property type="match status" value="1"/>
</dbReference>
<feature type="domain" description="C2" evidence="2">
    <location>
        <begin position="474"/>
        <end position="718"/>
    </location>
</feature>
<dbReference type="Pfam" id="PF00169">
    <property type="entry name" value="PH"/>
    <property type="match status" value="1"/>
</dbReference>
<dbReference type="Pfam" id="PF00168">
    <property type="entry name" value="C2"/>
    <property type="match status" value="2"/>
</dbReference>
<dbReference type="Gene3D" id="2.30.29.30">
    <property type="entry name" value="Pleckstrin-homology domain (PH domain)/Phosphotyrosine-binding domain (PTB)"/>
    <property type="match status" value="1"/>
</dbReference>
<protein>
    <recommendedName>
        <fullName evidence="5">PH domain-containing protein</fullName>
    </recommendedName>
</protein>
<accession>A0A8J2SC21</accession>
<dbReference type="InterPro" id="IPR000008">
    <property type="entry name" value="C2_dom"/>
</dbReference>
<keyword evidence="4" id="KW-1185">Reference proteome</keyword>
<gene>
    <name evidence="3" type="ORF">PECAL_1P12610</name>
</gene>
<sequence length="1068" mass="118846">MPPAMDGFLQRRTRYGAWKERYFRIEGYQLKYYSDHLTAIKATRNDEGPYQYDAVGSAAEAIDLRGETSLENTEDTQFLLKHGSRRLEVRLDSKQQRDEWVKTLRTIVEEHGKRQTRVGTLSIECDGAYVMSQPEACSLQFQFRDHVFSSPPQEIEKRPELIYENLDGVFNDVGFCPLKLRASLPVYQTSNQFELRVVPSTIAAADAARAAKESKPKRWFGGEDDTTLERASETLRAKHSEKVKKANSKLYDALVGEDHHKEPFAVRHSTLFELRAESAASDVGCVLRPAQALRRATHAIRAHRRDAAAASALEGDVAFDPWWPARAPDGTAPRSGWRWYALFDRVAEPDHEAEKEDVGPLKVRALLHCKLRYDEGLLAVAHALPRYEARDEHDEFRTDLLTGGMTRLAAASDQLKDYQKGFFELVACRHLGKSLVAYVFLMAGLLLPPEHAALSIAPFALLALMLAGLPKARHVGTEDYFQRDKVSAIKRPVAEVSVAVLQGRNLVAGDAAFSENPSSDPYVVVVHKPPQNKHRLADVIVGISAAKLKTLNPEWLGRGVDRLQKMEEEDELERPKVGRALSADSHLDQIFSLIAPGLHSEGTLIADVSEANKSRDASKLSGAALAVYGHVKAPAIDFRAKWRPGHAPSEAAWNYPLLQEVDSGGVVETLVPWRRCKGSVLVDVYDRDVASSDDFLGRVSIPLRDVARAKNKSVEGWYAIEPSGDEVKDKALHDHLKKKGLTKAPRKGETFGALRLRLSLRVETTRAQTIRPWADWRSEQALCRTLLEPATQEGGSKKGYVGQYKSVTRTMKRTQDDILWIAGLLERFLALCTWQHPRKTLFFCFGLLMAYVVCCLIPNRLLVAAVISKMFLGGLMKRLRYGNKVIRKGHKARDATQVMAENFLSSLPTAPQREVAARHKRLVRAQQHKRELGRVRVALNFAFRATCMGRCAFPVSQLGRALRGVVDVDGLEDETQKKEWASGFCAVVTGLLIVWPSLDDAAANRKPERVLELAGPLTEAPVDAPSPERGMAAVAVCTRGALNPVVFAVKVEMVDAFAAAIRSEAAKR</sequence>
<evidence type="ECO:0000259" key="2">
    <source>
        <dbReference type="PROSITE" id="PS50004"/>
    </source>
</evidence>
<comment type="caution">
    <text evidence="3">The sequence shown here is derived from an EMBL/GenBank/DDBJ whole genome shotgun (WGS) entry which is preliminary data.</text>
</comment>
<dbReference type="EMBL" id="CAKKNE010000001">
    <property type="protein sequence ID" value="CAH0364874.1"/>
    <property type="molecule type" value="Genomic_DNA"/>
</dbReference>
<evidence type="ECO:0000259" key="1">
    <source>
        <dbReference type="PROSITE" id="PS50003"/>
    </source>
</evidence>
<dbReference type="InterPro" id="IPR001849">
    <property type="entry name" value="PH_domain"/>
</dbReference>
<dbReference type="Proteomes" id="UP000789595">
    <property type="component" value="Unassembled WGS sequence"/>
</dbReference>
<evidence type="ECO:0000313" key="3">
    <source>
        <dbReference type="EMBL" id="CAH0364874.1"/>
    </source>
</evidence>
<organism evidence="3 4">
    <name type="scientific">Pelagomonas calceolata</name>
    <dbReference type="NCBI Taxonomy" id="35677"/>
    <lineage>
        <taxon>Eukaryota</taxon>
        <taxon>Sar</taxon>
        <taxon>Stramenopiles</taxon>
        <taxon>Ochrophyta</taxon>
        <taxon>Pelagophyceae</taxon>
        <taxon>Pelagomonadales</taxon>
        <taxon>Pelagomonadaceae</taxon>
        <taxon>Pelagomonas</taxon>
    </lineage>
</organism>
<dbReference type="PROSITE" id="PS50004">
    <property type="entry name" value="C2"/>
    <property type="match status" value="1"/>
</dbReference>
<dbReference type="AlphaFoldDB" id="A0A8J2SC21"/>
<dbReference type="CDD" id="cd00030">
    <property type="entry name" value="C2"/>
    <property type="match status" value="2"/>
</dbReference>
<feature type="domain" description="PH" evidence="1">
    <location>
        <begin position="2"/>
        <end position="109"/>
    </location>
</feature>
<evidence type="ECO:0008006" key="5">
    <source>
        <dbReference type="Google" id="ProtNLM"/>
    </source>
</evidence>
<dbReference type="Gene3D" id="2.60.40.150">
    <property type="entry name" value="C2 domain"/>
    <property type="match status" value="2"/>
</dbReference>
<name>A0A8J2SC21_9STRA</name>